<dbReference type="Gene3D" id="1.25.40.10">
    <property type="entry name" value="Tetratricopeptide repeat domain"/>
    <property type="match status" value="2"/>
</dbReference>
<dbReference type="SUPFAM" id="SSF48452">
    <property type="entry name" value="TPR-like"/>
    <property type="match status" value="2"/>
</dbReference>
<protein>
    <submittedName>
        <fullName evidence="6">Tetratricopeptide repeat protein</fullName>
    </submittedName>
</protein>
<sequence length="554" mass="59110">MKFTRIALACVLALAALAAAADTIRPVPIPDMSKLDKSRAAQLVEMRQQFDKAKTTLVGPPLSQAYATLAANYQQAGFADEADVALANAILVSPEDARWIYLRGLLAGKRNQPAQARDYFEQAFRLDREYLPIRLAVIESRLAAGETDSARQLIDQAGEAGKDDARLAALRARAALLQKRYPEALSAVEAALKQDPTANQLYALQAEIYTAQGNAAAANSARARAGNTAARTLDPLGDGFLGIRSQAPAQAGGAAAKPDDPLTQARFLIEVGQYASAREHLAKVLKSEPGNVGLLGLSARLEAMLGGHATASTQAAEAVRLAPKDALVLVTRGVVAETGGDERAAQSDYEKAIGMDGKLAEPRLLLGNRYMRQGRYAQAAEQYRQLVKLDPRQPDGYARLAAAQVADGRCADALRETEAAAKEYPRMGPLLQVYVRLAATCRAATKEQRKTASEYAGLLYKSNLTPQVSEAVALINAAEGNFTAASELQGSAMFAAVRDGGNEAAEPFRVFFKQFGAKQLPDRPWPADNPLFKPARLQPQPARAAEAPAPKPAG</sequence>
<dbReference type="Pfam" id="PF13414">
    <property type="entry name" value="TPR_11"/>
    <property type="match status" value="1"/>
</dbReference>
<dbReference type="PROSITE" id="PS50005">
    <property type="entry name" value="TPR"/>
    <property type="match status" value="1"/>
</dbReference>
<keyword evidence="5" id="KW-0732">Signal</keyword>
<keyword evidence="2 3" id="KW-0802">TPR repeat</keyword>
<evidence type="ECO:0000256" key="3">
    <source>
        <dbReference type="PROSITE-ProRule" id="PRU00339"/>
    </source>
</evidence>
<evidence type="ECO:0000256" key="4">
    <source>
        <dbReference type="SAM" id="MobiDB-lite"/>
    </source>
</evidence>
<keyword evidence="7" id="KW-1185">Reference proteome</keyword>
<dbReference type="Pfam" id="PF14559">
    <property type="entry name" value="TPR_19"/>
    <property type="match status" value="1"/>
</dbReference>
<comment type="caution">
    <text evidence="6">The sequence shown here is derived from an EMBL/GenBank/DDBJ whole genome shotgun (WGS) entry which is preliminary data.</text>
</comment>
<feature type="chain" id="PRO_5045641847" evidence="5">
    <location>
        <begin position="21"/>
        <end position="554"/>
    </location>
</feature>
<dbReference type="Proteomes" id="UP001165498">
    <property type="component" value="Unassembled WGS sequence"/>
</dbReference>
<dbReference type="EMBL" id="JANFQO010000004">
    <property type="protein sequence ID" value="MCQ4164143.1"/>
    <property type="molecule type" value="Genomic_DNA"/>
</dbReference>
<dbReference type="PANTHER" id="PTHR44858">
    <property type="entry name" value="TETRATRICOPEPTIDE REPEAT PROTEIN 6"/>
    <property type="match status" value="1"/>
</dbReference>
<evidence type="ECO:0000256" key="5">
    <source>
        <dbReference type="SAM" id="SignalP"/>
    </source>
</evidence>
<evidence type="ECO:0000313" key="6">
    <source>
        <dbReference type="EMBL" id="MCQ4164143.1"/>
    </source>
</evidence>
<reference evidence="6" key="1">
    <citation type="submission" date="2022-07" db="EMBL/GenBank/DDBJ databases">
        <title>Tahibacter sp., a new gammaproteobacterium isolated from the silt sample collected at pig farm.</title>
        <authorList>
            <person name="Chen H."/>
        </authorList>
    </citation>
    <scope>NUCLEOTIDE SEQUENCE</scope>
    <source>
        <strain evidence="6">P2K</strain>
    </source>
</reference>
<evidence type="ECO:0000313" key="7">
    <source>
        <dbReference type="Proteomes" id="UP001165498"/>
    </source>
</evidence>
<feature type="signal peptide" evidence="5">
    <location>
        <begin position="1"/>
        <end position="20"/>
    </location>
</feature>
<feature type="region of interest" description="Disordered" evidence="4">
    <location>
        <begin position="519"/>
        <end position="554"/>
    </location>
</feature>
<organism evidence="6 7">
    <name type="scientific">Tahibacter harae</name>
    <dbReference type="NCBI Taxonomy" id="2963937"/>
    <lineage>
        <taxon>Bacteria</taxon>
        <taxon>Pseudomonadati</taxon>
        <taxon>Pseudomonadota</taxon>
        <taxon>Gammaproteobacteria</taxon>
        <taxon>Lysobacterales</taxon>
        <taxon>Rhodanobacteraceae</taxon>
        <taxon>Tahibacter</taxon>
    </lineage>
</organism>
<dbReference type="InterPro" id="IPR011990">
    <property type="entry name" value="TPR-like_helical_dom_sf"/>
</dbReference>
<feature type="repeat" description="TPR" evidence="3">
    <location>
        <begin position="360"/>
        <end position="393"/>
    </location>
</feature>
<feature type="compositionally biased region" description="Low complexity" evidence="4">
    <location>
        <begin position="533"/>
        <end position="548"/>
    </location>
</feature>
<evidence type="ECO:0000256" key="1">
    <source>
        <dbReference type="ARBA" id="ARBA00022737"/>
    </source>
</evidence>
<evidence type="ECO:0000256" key="2">
    <source>
        <dbReference type="ARBA" id="ARBA00022803"/>
    </source>
</evidence>
<proteinExistence type="predicted"/>
<dbReference type="Pfam" id="PF13432">
    <property type="entry name" value="TPR_16"/>
    <property type="match status" value="1"/>
</dbReference>
<accession>A0ABT1QPD2</accession>
<dbReference type="RefSeq" id="WP_255912437.1">
    <property type="nucleotide sequence ID" value="NZ_JANFQO010000004.1"/>
</dbReference>
<gene>
    <name evidence="6" type="ORF">NM961_05405</name>
</gene>
<name>A0ABT1QPD2_9GAMM</name>
<keyword evidence="1" id="KW-0677">Repeat</keyword>
<dbReference type="PANTHER" id="PTHR44858:SF1">
    <property type="entry name" value="UDP-N-ACETYLGLUCOSAMINE--PEPTIDE N-ACETYLGLUCOSAMINYLTRANSFERASE SPINDLY-RELATED"/>
    <property type="match status" value="1"/>
</dbReference>
<dbReference type="SMART" id="SM00028">
    <property type="entry name" value="TPR"/>
    <property type="match status" value="7"/>
</dbReference>
<dbReference type="InterPro" id="IPR019734">
    <property type="entry name" value="TPR_rpt"/>
</dbReference>
<dbReference type="InterPro" id="IPR050498">
    <property type="entry name" value="Ycf3"/>
</dbReference>